<dbReference type="PROSITE" id="PS51257">
    <property type="entry name" value="PROKAR_LIPOPROTEIN"/>
    <property type="match status" value="1"/>
</dbReference>
<dbReference type="Proteomes" id="UP000008457">
    <property type="component" value="Chromosome"/>
</dbReference>
<dbReference type="eggNOG" id="COG0715">
    <property type="taxonomic scope" value="Bacteria"/>
</dbReference>
<sequence>MRKYFVLIMVSAILLSFVACSSDGNDAAMPLEPISIGVLPDVDSIPLIIADKNGYFKEEGVKVDIQHFKSAPDRDSALQSGNIDGAVSDILAAAFANDGGFNVKITSLTNGMYKLLVNKDKGINDIQSLKGKSIAISTNTIIEYATDKMLEEGGLKPEDIHKMAIPQIPTRLEMLQNGKVDAATLPDPLASVAVKDGALLLNSTDKMGINPGVLLFAQDAIDKKSASIKAMYRAYDKAVEYLKKEPVSSYADVLINDVGFPEGIEDSISLPAYTQVALPSQKDFDDVIKWLTDKKLIKNSYGFEQLVDRRFVK</sequence>
<gene>
    <name evidence="6" type="ordered locus">Mahau_2235</name>
</gene>
<dbReference type="KEGG" id="mas:Mahau_2235"/>
<evidence type="ECO:0000256" key="3">
    <source>
        <dbReference type="ARBA" id="ARBA00022729"/>
    </source>
</evidence>
<dbReference type="AlphaFoldDB" id="F4A3F1"/>
<evidence type="ECO:0000313" key="6">
    <source>
        <dbReference type="EMBL" id="AEE97406.1"/>
    </source>
</evidence>
<dbReference type="EMBL" id="CP002360">
    <property type="protein sequence ID" value="AEE97406.1"/>
    <property type="molecule type" value="Genomic_DNA"/>
</dbReference>
<reference evidence="6 7" key="2">
    <citation type="journal article" date="2011" name="Stand. Genomic Sci.">
        <title>Complete genome sequence of Mahella australiensis type strain (50-1 BON).</title>
        <authorList>
            <person name="Sikorski J."/>
            <person name="Teshima H."/>
            <person name="Nolan M."/>
            <person name="Lucas S."/>
            <person name="Hammon N."/>
            <person name="Deshpande S."/>
            <person name="Cheng J.F."/>
            <person name="Pitluck S."/>
            <person name="Liolios K."/>
            <person name="Pagani I."/>
            <person name="Ivanova N."/>
            <person name="Huntemann M."/>
            <person name="Mavromatis K."/>
            <person name="Ovchinikova G."/>
            <person name="Pati A."/>
            <person name="Tapia R."/>
            <person name="Han C."/>
            <person name="Goodwin L."/>
            <person name="Chen A."/>
            <person name="Palaniappan K."/>
            <person name="Land M."/>
            <person name="Hauser L."/>
            <person name="Ngatchou-Djao O.D."/>
            <person name="Rohde M."/>
            <person name="Pukall R."/>
            <person name="Spring S."/>
            <person name="Abt B."/>
            <person name="Goker M."/>
            <person name="Detter J.C."/>
            <person name="Woyke T."/>
            <person name="Bristow J."/>
            <person name="Markowitz V."/>
            <person name="Hugenholtz P."/>
            <person name="Eisen J.A."/>
            <person name="Kyrpides N.C."/>
            <person name="Klenk H.P."/>
            <person name="Lapidus A."/>
        </authorList>
    </citation>
    <scope>NUCLEOTIDE SEQUENCE [LARGE SCALE GENOMIC DNA]</scope>
    <source>
        <strain evidence="7">DSM 15567 / CIP 107919 / 50-1 BON</strain>
    </source>
</reference>
<dbReference type="PANTHER" id="PTHR30024:SF47">
    <property type="entry name" value="TAURINE-BINDING PERIPLASMIC PROTEIN"/>
    <property type="match status" value="1"/>
</dbReference>
<evidence type="ECO:0000256" key="4">
    <source>
        <dbReference type="SAM" id="SignalP"/>
    </source>
</evidence>
<evidence type="ECO:0000313" key="7">
    <source>
        <dbReference type="Proteomes" id="UP000008457"/>
    </source>
</evidence>
<dbReference type="GO" id="GO:0042597">
    <property type="term" value="C:periplasmic space"/>
    <property type="evidence" value="ECO:0007669"/>
    <property type="project" value="UniProtKB-SubCell"/>
</dbReference>
<feature type="signal peptide" evidence="4">
    <location>
        <begin position="1"/>
        <end position="21"/>
    </location>
</feature>
<organism evidence="6 7">
    <name type="scientific">Mahella australiensis (strain DSM 15567 / CIP 107919 / 50-1 BON)</name>
    <dbReference type="NCBI Taxonomy" id="697281"/>
    <lineage>
        <taxon>Bacteria</taxon>
        <taxon>Bacillati</taxon>
        <taxon>Bacillota</taxon>
        <taxon>Clostridia</taxon>
        <taxon>Thermoanaerobacterales</taxon>
        <taxon>Thermoanaerobacterales Family IV. Incertae Sedis</taxon>
        <taxon>Mahella</taxon>
    </lineage>
</organism>
<evidence type="ECO:0000259" key="5">
    <source>
        <dbReference type="SMART" id="SM00062"/>
    </source>
</evidence>
<evidence type="ECO:0000256" key="1">
    <source>
        <dbReference type="ARBA" id="ARBA00004418"/>
    </source>
</evidence>
<dbReference type="HOGENOM" id="CLU_028871_5_2_9"/>
<dbReference type="Pfam" id="PF09084">
    <property type="entry name" value="NMT1"/>
    <property type="match status" value="1"/>
</dbReference>
<dbReference type="PANTHER" id="PTHR30024">
    <property type="entry name" value="ALIPHATIC SULFONATES-BINDING PROTEIN-RELATED"/>
    <property type="match status" value="1"/>
</dbReference>
<dbReference type="STRING" id="697281.Mahau_2235"/>
<name>F4A3F1_MAHA5</name>
<dbReference type="Gene3D" id="3.40.190.10">
    <property type="entry name" value="Periplasmic binding protein-like II"/>
    <property type="match status" value="2"/>
</dbReference>
<accession>F4A3F1</accession>
<dbReference type="RefSeq" id="WP_013781833.1">
    <property type="nucleotide sequence ID" value="NC_015520.1"/>
</dbReference>
<dbReference type="InterPro" id="IPR015168">
    <property type="entry name" value="SsuA/THI5"/>
</dbReference>
<keyword evidence="7" id="KW-1185">Reference proteome</keyword>
<comment type="subcellular location">
    <subcellularLocation>
        <location evidence="1">Periplasm</location>
    </subcellularLocation>
</comment>
<protein>
    <submittedName>
        <fullName evidence="6">Extracellular solute-binding protein family 3</fullName>
    </submittedName>
</protein>
<feature type="chain" id="PRO_5003304271" evidence="4">
    <location>
        <begin position="22"/>
        <end position="313"/>
    </location>
</feature>
<dbReference type="SUPFAM" id="SSF53850">
    <property type="entry name" value="Periplasmic binding protein-like II"/>
    <property type="match status" value="1"/>
</dbReference>
<feature type="domain" description="Solute-binding protein family 3/N-terminal" evidence="5">
    <location>
        <begin position="33"/>
        <end position="242"/>
    </location>
</feature>
<evidence type="ECO:0000256" key="2">
    <source>
        <dbReference type="ARBA" id="ARBA00010742"/>
    </source>
</evidence>
<reference evidence="7" key="1">
    <citation type="submission" date="2010-11" db="EMBL/GenBank/DDBJ databases">
        <title>The complete genome of Mahella australiensis DSM 15567.</title>
        <authorList>
            <consortium name="US DOE Joint Genome Institute (JGI-PGF)"/>
            <person name="Lucas S."/>
            <person name="Copeland A."/>
            <person name="Lapidus A."/>
            <person name="Bruce D."/>
            <person name="Goodwin L."/>
            <person name="Pitluck S."/>
            <person name="Kyrpides N."/>
            <person name="Mavromatis K."/>
            <person name="Pagani I."/>
            <person name="Ivanova N."/>
            <person name="Teshima H."/>
            <person name="Brettin T."/>
            <person name="Detter J.C."/>
            <person name="Han C."/>
            <person name="Tapia R."/>
            <person name="Land M."/>
            <person name="Hauser L."/>
            <person name="Markowitz V."/>
            <person name="Cheng J.-F."/>
            <person name="Hugenholtz P."/>
            <person name="Woyke T."/>
            <person name="Wu D."/>
            <person name="Spring S."/>
            <person name="Pukall R."/>
            <person name="Steenblock K."/>
            <person name="Schneider S."/>
            <person name="Klenk H.-P."/>
            <person name="Eisen J.A."/>
        </authorList>
    </citation>
    <scope>NUCLEOTIDE SEQUENCE [LARGE SCALE GENOMIC DNA]</scope>
    <source>
        <strain evidence="7">DSM 15567 / CIP 107919 / 50-1 BON</strain>
    </source>
</reference>
<comment type="similarity">
    <text evidence="2">Belongs to the bacterial solute-binding protein SsuA/TauA family.</text>
</comment>
<proteinExistence type="inferred from homology"/>
<dbReference type="InterPro" id="IPR001638">
    <property type="entry name" value="Solute-binding_3/MltF_N"/>
</dbReference>
<keyword evidence="3 4" id="KW-0732">Signal</keyword>
<dbReference type="SMART" id="SM00062">
    <property type="entry name" value="PBPb"/>
    <property type="match status" value="1"/>
</dbReference>
<dbReference type="OrthoDB" id="9815602at2"/>